<evidence type="ECO:0008006" key="6">
    <source>
        <dbReference type="Google" id="ProtNLM"/>
    </source>
</evidence>
<feature type="compositionally biased region" description="Low complexity" evidence="1">
    <location>
        <begin position="484"/>
        <end position="505"/>
    </location>
</feature>
<accession>A0AAV6UI53</accession>
<evidence type="ECO:0000259" key="3">
    <source>
        <dbReference type="Pfam" id="PF23758"/>
    </source>
</evidence>
<feature type="region of interest" description="Disordered" evidence="1">
    <location>
        <begin position="758"/>
        <end position="785"/>
    </location>
</feature>
<dbReference type="InterPro" id="IPR015943">
    <property type="entry name" value="WD40/YVTN_repeat-like_dom_sf"/>
</dbReference>
<dbReference type="EMBL" id="JAFNEN010000406">
    <property type="protein sequence ID" value="KAG8183764.1"/>
    <property type="molecule type" value="Genomic_DNA"/>
</dbReference>
<dbReference type="Proteomes" id="UP000827092">
    <property type="component" value="Unassembled WGS sequence"/>
</dbReference>
<proteinExistence type="predicted"/>
<dbReference type="Pfam" id="PF23758">
    <property type="entry name" value="TPR_HPS5"/>
    <property type="match status" value="1"/>
</dbReference>
<dbReference type="Pfam" id="PF23756">
    <property type="entry name" value="Beta-prop_HPS5"/>
    <property type="match status" value="1"/>
</dbReference>
<feature type="domain" description="HPS5 TPR" evidence="3">
    <location>
        <begin position="1087"/>
        <end position="1360"/>
    </location>
</feature>
<dbReference type="Gene3D" id="2.130.10.10">
    <property type="entry name" value="YVTN repeat-like/Quinoprotein amine dehydrogenase"/>
    <property type="match status" value="1"/>
</dbReference>
<protein>
    <recommendedName>
        <fullName evidence="6">Hermansky-Pudlak syndrome 5 protein homolog</fullName>
    </recommendedName>
</protein>
<feature type="compositionally biased region" description="Polar residues" evidence="1">
    <location>
        <begin position="527"/>
        <end position="551"/>
    </location>
</feature>
<dbReference type="PANTHER" id="PTHR23287">
    <property type="entry name" value="RUBY-EYE2-LIKE PROTEIN"/>
    <property type="match status" value="1"/>
</dbReference>
<evidence type="ECO:0000259" key="2">
    <source>
        <dbReference type="Pfam" id="PF23756"/>
    </source>
</evidence>
<dbReference type="GO" id="GO:0005737">
    <property type="term" value="C:cytoplasm"/>
    <property type="evidence" value="ECO:0007669"/>
    <property type="project" value="TreeGrafter"/>
</dbReference>
<comment type="caution">
    <text evidence="4">The sequence shown here is derived from an EMBL/GenBank/DDBJ whole genome shotgun (WGS) entry which is preliminary data.</text>
</comment>
<evidence type="ECO:0000256" key="1">
    <source>
        <dbReference type="SAM" id="MobiDB-lite"/>
    </source>
</evidence>
<sequence>MAVGGISSPRVSYILAELEDVDAVFAPIKTANRVKYTCFDVSRRYIVFGTNAGGVVFLQHESLSYIKTVTTKEGPVCVVALSPDENVVAFGTSRGVTVVMEHNAERGVAQPQRLQISHEHRGCLVTAMQWNVSSSKIFVADDKGKVSVISVSTSRTRNIFQVPTTTLMRLDSKVIQLDFAQDHLLVSTLTRCYLCDTNKEQYLTIGKKLREGEYGACFYPGQRSVDPCTIYSARPGSRLWEVDIKGNVSCTHQFKTALAVKPEKLFTFRNEVNMDEVVEEYQPQATNFQKILLVWASSEDAPFVFTWSPQGVYIFDPKRAEVILWCEDIKGIKDVRCLKTDIYVQFTDGRFFKYSLMSVEQGVCRLYQQGLAIHGAQLLLLKKSSLCTSRLNLYVPASFIVDMLQKASEMGKSYLFTGLTSVLNSLGLSPDKLSQSSRSSSAMSEPVRLNTGIYVVNKLMRDADDEATSPVCLTRWRSASPVYRRNSQSPHSSPSRSSDRAPYSPKSQRSVTVRESKYKSPVLIKTPDSTDSGASGKVSNLSDETQSSPSFKDSHTKENWQSCTHSSNTQKQDSIDSNNSENSSKIDENNVSKDILKERVNGSHDNSSPKVNGGECSSGSSAIPSFSLNLQDLSKHGNTGEKRVSFKSKLSSSLEDVSPTSKENGFTLNGVSNGRDSRYSPQFECPDSMYDEYKYTSIGLYGSMMLMPNLDMSLLFGSEADFQDIKQSLANKFSSGKSMIMKNLKGLEQRLMQDKPELLDVKPKSVEQPTSPGSHSETERSSSDFHATDRQFWSFLPAIDINELVETTKSVWASSRDLTVLCDKENLAKLLEKWVNSLHSAQISVIQAVVTFLQNYQNPGSHSYKDDDTLRSTCSLITSQESSPSENCEISERLEQEDPSISDSRSYDEDKHLESTHSLNVEISDSSTLRTESVLGKLVNLEDFVFVYNPFKVSSEDFRMMSELAFMCFQLKILGKIDKVMEVRNTFMKVKERIEELQKASERKEPVNSSSFHQDLSENLKPTVPLKHSESAQSFHKAHHTHSSNDTMFLKKPLSFQTSDPSNIIQNGNTSGNAHTTIREIPFYSDSDDSRLASFLQNYFHFFDVQKLRELLNVLDEPCIKTWTIMLSGVASLNGSDEFTRKLAAEQLDAAANCLERNFFGPILIAHLLKVFKVNSSRGIDLCLQRSYHITSLDVLYLSKSSEIHPKPFLQYISRVLDCLPQLQRPKVLEKLLHLSEVQVEWINGAIQVESDVTKSLKCNCGWPRPGSHFFPWIYSDLLLHMLSASKDLYKEYLDKCFLYGFWNGYLLLSKKLLLKDTHRDMIINLSDVSLLKDDSELGYLPSSPEEWKEFFILYSKSAIVPEKMTCLNCSEQYDLCTPFYKSSNDSKPWTSSLQWEAISKVALAHMDSFKARLIFQKEKEKPVIFEKQTPPDKSSRTSCSYLEEPQNRWGVKISLKSVCKVCKIPLTSHLSPSQGGVTIYRCGHSYHSACSSEGFCITCLHCHDNDG</sequence>
<evidence type="ECO:0000313" key="4">
    <source>
        <dbReference type="EMBL" id="KAG8183764.1"/>
    </source>
</evidence>
<dbReference type="PANTHER" id="PTHR23287:SF18">
    <property type="entry name" value="BLOC-2 COMPLEX MEMBER HPS5"/>
    <property type="match status" value="1"/>
</dbReference>
<feature type="region of interest" description="Disordered" evidence="1">
    <location>
        <begin position="881"/>
        <end position="909"/>
    </location>
</feature>
<dbReference type="InterPro" id="IPR056499">
    <property type="entry name" value="Beta-prop_HPS5-like"/>
</dbReference>
<feature type="compositionally biased region" description="Polar residues" evidence="1">
    <location>
        <begin position="603"/>
        <end position="618"/>
    </location>
</feature>
<feature type="region of interest" description="Disordered" evidence="1">
    <location>
        <begin position="649"/>
        <end position="680"/>
    </location>
</feature>
<name>A0AAV6UI53_9ARAC</name>
<dbReference type="SUPFAM" id="SSF50978">
    <property type="entry name" value="WD40 repeat-like"/>
    <property type="match status" value="1"/>
</dbReference>
<dbReference type="GO" id="GO:0048066">
    <property type="term" value="P:developmental pigmentation"/>
    <property type="evidence" value="ECO:0007669"/>
    <property type="project" value="TreeGrafter"/>
</dbReference>
<dbReference type="InterPro" id="IPR056445">
    <property type="entry name" value="TPR_HPS5"/>
</dbReference>
<organism evidence="4 5">
    <name type="scientific">Oedothorax gibbosus</name>
    <dbReference type="NCBI Taxonomy" id="931172"/>
    <lineage>
        <taxon>Eukaryota</taxon>
        <taxon>Metazoa</taxon>
        <taxon>Ecdysozoa</taxon>
        <taxon>Arthropoda</taxon>
        <taxon>Chelicerata</taxon>
        <taxon>Arachnida</taxon>
        <taxon>Araneae</taxon>
        <taxon>Araneomorphae</taxon>
        <taxon>Entelegynae</taxon>
        <taxon>Araneoidea</taxon>
        <taxon>Linyphiidae</taxon>
        <taxon>Erigoninae</taxon>
        <taxon>Oedothorax</taxon>
    </lineage>
</organism>
<feature type="region of interest" description="Disordered" evidence="1">
    <location>
        <begin position="482"/>
        <end position="591"/>
    </location>
</feature>
<feature type="domain" description="HPS5-like beta-propeller" evidence="2">
    <location>
        <begin position="15"/>
        <end position="348"/>
    </location>
</feature>
<reference evidence="4 5" key="1">
    <citation type="journal article" date="2022" name="Nat. Ecol. Evol.">
        <title>A masculinizing supergene underlies an exaggerated male reproductive morph in a spider.</title>
        <authorList>
            <person name="Hendrickx F."/>
            <person name="De Corte Z."/>
            <person name="Sonet G."/>
            <person name="Van Belleghem S.M."/>
            <person name="Kostlbacher S."/>
            <person name="Vangestel C."/>
        </authorList>
    </citation>
    <scope>NUCLEOTIDE SEQUENCE [LARGE SCALE GENOMIC DNA]</scope>
    <source>
        <strain evidence="4">W744_W776</strain>
    </source>
</reference>
<feature type="compositionally biased region" description="Polar residues" evidence="1">
    <location>
        <begin position="559"/>
        <end position="572"/>
    </location>
</feature>
<feature type="region of interest" description="Disordered" evidence="1">
    <location>
        <begin position="599"/>
        <end position="618"/>
    </location>
</feature>
<keyword evidence="5" id="KW-1185">Reference proteome</keyword>
<evidence type="ECO:0000313" key="5">
    <source>
        <dbReference type="Proteomes" id="UP000827092"/>
    </source>
</evidence>
<feature type="compositionally biased region" description="Polar residues" evidence="1">
    <location>
        <begin position="649"/>
        <end position="674"/>
    </location>
</feature>
<gene>
    <name evidence="4" type="ORF">JTE90_002402</name>
</gene>
<dbReference type="InterPro" id="IPR036322">
    <property type="entry name" value="WD40_repeat_dom_sf"/>
</dbReference>
<feature type="compositionally biased region" description="Basic and acidic residues" evidence="1">
    <location>
        <begin position="776"/>
        <end position="785"/>
    </location>
</feature>